<proteinExistence type="inferred from homology"/>
<feature type="domain" description="PilB3-like C-terminal" evidence="4">
    <location>
        <begin position="758"/>
        <end position="829"/>
    </location>
</feature>
<dbReference type="Pfam" id="PF23989">
    <property type="entry name" value="PilB3_C"/>
    <property type="match status" value="1"/>
</dbReference>
<evidence type="ECO:0000259" key="3">
    <source>
        <dbReference type="Pfam" id="PF00437"/>
    </source>
</evidence>
<feature type="region of interest" description="Disordered" evidence="2">
    <location>
        <begin position="1"/>
        <end position="21"/>
    </location>
</feature>
<dbReference type="AlphaFoldDB" id="A0A0E3SB21"/>
<evidence type="ECO:0000256" key="1">
    <source>
        <dbReference type="ARBA" id="ARBA00006611"/>
    </source>
</evidence>
<dbReference type="HOGENOM" id="CLU_005379_2_1_2"/>
<protein>
    <submittedName>
        <fullName evidence="6">Flagella-related protein FlaI</fullName>
    </submittedName>
</protein>
<dbReference type="InterPro" id="IPR050921">
    <property type="entry name" value="T4SS_GSP_E_ATPase"/>
</dbReference>
<evidence type="ECO:0000313" key="6">
    <source>
        <dbReference type="EMBL" id="AKB76942.1"/>
    </source>
</evidence>
<dbReference type="InterPro" id="IPR056571">
    <property type="entry name" value="PilB3-like_C"/>
</dbReference>
<keyword evidence="6" id="KW-0282">Flagellum</keyword>
<evidence type="ECO:0000313" key="7">
    <source>
        <dbReference type="Proteomes" id="UP000033101"/>
    </source>
</evidence>
<sequence length="839" mass="94859">MVSKNEKSPDDSEKSDNNVRIDEEEDILAGNSYLLQVPVKKVPYDSTLNTSIIDSLQADNNKDTDNIIQEVSEDETAVNENEVDETTKNESIGNETAENQSTENESTENGNTHLPDMKIKIENRKTKPVLETVQFKSFSPEIEAEENSGNELIPEALLFVDEQESKKIISLEGDVVPEPAPTVSTEVTLEPKPEVSTEATPEKKVELIIETENKGIFPPPTGSHSEGSTDHKGGEGKLKTSQKTKEEKKARTSGKAKKAPQKAKVKKKSGFAGNMRDLTRDIVGIKEGEKLSDKLKEFFEEVKTSEGAKKKFAEIIRSLKDEEIRVLPPYDPETCGPLLEYEIPAGFTEIERYWVEEPYAFVSIIENREMRYYYAVEPTLTTYEKTVLERVRNNLEDVLTQEDMISGIEKDVILINRGMRLLDQYYSTLEVSSIHKIMYFLRRNFIGYERINPLILDPNIEDISCSGIEIPIYLYHRKHNNIVTNIHFGEKELDSLVVKLCQRSGKHISIGEPIVDATLPDGSRIQATLGKEVTTRGSSYTIRKFKGDPITPIDLIRYSTCSVEMMAYYWIAIENNISVLFAGGTASGKTSLMNAISLFIPRLSKVVSIEDTREIMLHHENWIAGATRKSFTVGGTGEVSMYELLKAALRQRPEYILVGEVRGKEALTLFQAMSTGHTTYSTMHASDVQTVVNRLENEPINVPHVMMQALGIICIQMQTYVNETRVRRTKTIVEITGLDARTGSLRINELYRWEPVHDTFKRAGDSYVLNEIMKARGWSPDKLFIEFKNREQILAYLAAKQIRDYVSVSLIVHMYATNPQLVMEAIGNDTLRDMIMHHS</sequence>
<dbReference type="STRING" id="1434110.MSHOH_0459"/>
<feature type="compositionally biased region" description="Basic and acidic residues" evidence="2">
    <location>
        <begin position="189"/>
        <end position="213"/>
    </location>
</feature>
<comment type="similarity">
    <text evidence="1">Belongs to the GSP E family.</text>
</comment>
<dbReference type="InterPro" id="IPR056570">
    <property type="entry name" value="PilB3-like_N"/>
</dbReference>
<dbReference type="InterPro" id="IPR027417">
    <property type="entry name" value="P-loop_NTPase"/>
</dbReference>
<dbReference type="CDD" id="cd01130">
    <property type="entry name" value="VirB11-like_ATPase"/>
    <property type="match status" value="1"/>
</dbReference>
<evidence type="ECO:0000259" key="5">
    <source>
        <dbReference type="Pfam" id="PF23990"/>
    </source>
</evidence>
<dbReference type="PANTHER" id="PTHR30486">
    <property type="entry name" value="TWITCHING MOTILITY PROTEIN PILT"/>
    <property type="match status" value="1"/>
</dbReference>
<accession>A0A0E3SB21</accession>
<name>A0A0E3SB21_9EURY</name>
<feature type="compositionally biased region" description="Acidic residues" evidence="2">
    <location>
        <begin position="74"/>
        <end position="84"/>
    </location>
</feature>
<dbReference type="EMBL" id="CP009516">
    <property type="protein sequence ID" value="AKB76942.1"/>
    <property type="molecule type" value="Genomic_DNA"/>
</dbReference>
<dbReference type="Pfam" id="PF23990">
    <property type="entry name" value="PilB3_N"/>
    <property type="match status" value="1"/>
</dbReference>
<dbReference type="Gene3D" id="3.40.50.300">
    <property type="entry name" value="P-loop containing nucleotide triphosphate hydrolases"/>
    <property type="match status" value="1"/>
</dbReference>
<feature type="region of interest" description="Disordered" evidence="2">
    <location>
        <begin position="171"/>
        <end position="269"/>
    </location>
</feature>
<dbReference type="Proteomes" id="UP000033101">
    <property type="component" value="Chromosome"/>
</dbReference>
<keyword evidence="7" id="KW-1185">Reference proteome</keyword>
<dbReference type="GO" id="GO:0016887">
    <property type="term" value="F:ATP hydrolysis activity"/>
    <property type="evidence" value="ECO:0007669"/>
    <property type="project" value="InterPro"/>
</dbReference>
<dbReference type="PANTHER" id="PTHR30486:SF6">
    <property type="entry name" value="TYPE IV PILUS RETRACTATION ATPASE PILT"/>
    <property type="match status" value="1"/>
</dbReference>
<feature type="domain" description="Bacterial type II secretion system protein E" evidence="3">
    <location>
        <begin position="511"/>
        <end position="704"/>
    </location>
</feature>
<keyword evidence="6" id="KW-0966">Cell projection</keyword>
<gene>
    <name evidence="6" type="ORF">MSHOH_0459</name>
</gene>
<feature type="compositionally biased region" description="Basic and acidic residues" evidence="2">
    <location>
        <begin position="227"/>
        <end position="250"/>
    </location>
</feature>
<dbReference type="PATRIC" id="fig|1434110.4.peg.554"/>
<feature type="compositionally biased region" description="Basic residues" evidence="2">
    <location>
        <begin position="251"/>
        <end position="269"/>
    </location>
</feature>
<evidence type="ECO:0000259" key="4">
    <source>
        <dbReference type="Pfam" id="PF23989"/>
    </source>
</evidence>
<reference evidence="6 7" key="1">
    <citation type="submission" date="2014-07" db="EMBL/GenBank/DDBJ databases">
        <title>Methanogenic archaea and the global carbon cycle.</title>
        <authorList>
            <person name="Henriksen J.R."/>
            <person name="Luke J."/>
            <person name="Reinhart S."/>
            <person name="Benedict M.N."/>
            <person name="Youngblut N.D."/>
            <person name="Metcalf M.E."/>
            <person name="Whitaker R.J."/>
            <person name="Metcalf W.W."/>
        </authorList>
    </citation>
    <scope>NUCLEOTIDE SEQUENCE [LARGE SCALE GENOMIC DNA]</scope>
    <source>
        <strain evidence="6 7">HB-1</strain>
    </source>
</reference>
<dbReference type="InterPro" id="IPR001482">
    <property type="entry name" value="T2SS/T4SS_dom"/>
</dbReference>
<feature type="domain" description="PilB3-like N-terminal" evidence="5">
    <location>
        <begin position="308"/>
        <end position="379"/>
    </location>
</feature>
<feature type="compositionally biased region" description="Low complexity" evidence="2">
    <location>
        <begin position="94"/>
        <end position="112"/>
    </location>
</feature>
<organism evidence="6 7">
    <name type="scientific">Methanosarcina horonobensis HB-1 = JCM 15518</name>
    <dbReference type="NCBI Taxonomy" id="1434110"/>
    <lineage>
        <taxon>Archaea</taxon>
        <taxon>Methanobacteriati</taxon>
        <taxon>Methanobacteriota</taxon>
        <taxon>Stenosarchaea group</taxon>
        <taxon>Methanomicrobia</taxon>
        <taxon>Methanosarcinales</taxon>
        <taxon>Methanosarcinaceae</taxon>
        <taxon>Methanosarcina</taxon>
    </lineage>
</organism>
<evidence type="ECO:0000256" key="2">
    <source>
        <dbReference type="SAM" id="MobiDB-lite"/>
    </source>
</evidence>
<dbReference type="KEGG" id="mhor:MSHOH_0459"/>
<feature type="region of interest" description="Disordered" evidence="2">
    <location>
        <begin position="74"/>
        <end position="116"/>
    </location>
</feature>
<dbReference type="Gene3D" id="3.30.450.380">
    <property type="match status" value="1"/>
</dbReference>
<keyword evidence="6" id="KW-0969">Cilium</keyword>
<dbReference type="SUPFAM" id="SSF52540">
    <property type="entry name" value="P-loop containing nucleoside triphosphate hydrolases"/>
    <property type="match status" value="1"/>
</dbReference>
<dbReference type="Pfam" id="PF00437">
    <property type="entry name" value="T2SSE"/>
    <property type="match status" value="1"/>
</dbReference>